<dbReference type="Pfam" id="PF08545">
    <property type="entry name" value="ACP_syn_III"/>
    <property type="match status" value="1"/>
</dbReference>
<dbReference type="NCBIfam" id="TIGR00747">
    <property type="entry name" value="fabH"/>
    <property type="match status" value="1"/>
</dbReference>
<evidence type="ECO:0000256" key="4">
    <source>
        <dbReference type="ARBA" id="ARBA00022679"/>
    </source>
</evidence>
<evidence type="ECO:0000256" key="2">
    <source>
        <dbReference type="ARBA" id="ARBA00022490"/>
    </source>
</evidence>
<dbReference type="InterPro" id="IPR013751">
    <property type="entry name" value="ACP_syn_III_N"/>
</dbReference>
<feature type="active site" evidence="9">
    <location>
        <position position="120"/>
    </location>
</feature>
<dbReference type="InterPro" id="IPR013747">
    <property type="entry name" value="ACP_syn_III_C"/>
</dbReference>
<feature type="region of interest" description="ACP-binding" evidence="9">
    <location>
        <begin position="257"/>
        <end position="261"/>
    </location>
</feature>
<feature type="active site" evidence="9">
    <location>
        <position position="286"/>
    </location>
</feature>
<comment type="similarity">
    <text evidence="1 9">Belongs to the thiolase-like superfamily. FabH family.</text>
</comment>
<feature type="domain" description="Beta-ketoacyl-[acyl-carrier-protein] synthase III N-terminal" evidence="11">
    <location>
        <begin position="114"/>
        <end position="191"/>
    </location>
</feature>
<comment type="caution">
    <text evidence="12">The sequence shown here is derived from an EMBL/GenBank/DDBJ whole genome shotgun (WGS) entry which is preliminary data.</text>
</comment>
<dbReference type="NCBIfam" id="NF006829">
    <property type="entry name" value="PRK09352.1"/>
    <property type="match status" value="1"/>
</dbReference>
<evidence type="ECO:0000256" key="5">
    <source>
        <dbReference type="ARBA" id="ARBA00022832"/>
    </source>
</evidence>
<keyword evidence="6 9" id="KW-0443">Lipid metabolism</keyword>
<comment type="catalytic activity">
    <reaction evidence="9">
        <text>malonyl-[ACP] + acetyl-CoA + H(+) = 3-oxobutanoyl-[ACP] + CO2 + CoA</text>
        <dbReference type="Rhea" id="RHEA:12080"/>
        <dbReference type="Rhea" id="RHEA-COMP:9623"/>
        <dbReference type="Rhea" id="RHEA-COMP:9625"/>
        <dbReference type="ChEBI" id="CHEBI:15378"/>
        <dbReference type="ChEBI" id="CHEBI:16526"/>
        <dbReference type="ChEBI" id="CHEBI:57287"/>
        <dbReference type="ChEBI" id="CHEBI:57288"/>
        <dbReference type="ChEBI" id="CHEBI:78449"/>
        <dbReference type="ChEBI" id="CHEBI:78450"/>
        <dbReference type="EC" id="2.3.1.180"/>
    </reaction>
</comment>
<comment type="subcellular location">
    <subcellularLocation>
        <location evidence="9">Cytoplasm</location>
    </subcellularLocation>
</comment>
<feature type="active site" evidence="9">
    <location>
        <position position="256"/>
    </location>
</feature>
<keyword evidence="13" id="KW-1185">Reference proteome</keyword>
<evidence type="ECO:0000256" key="6">
    <source>
        <dbReference type="ARBA" id="ARBA00023098"/>
    </source>
</evidence>
<dbReference type="HAMAP" id="MF_01815">
    <property type="entry name" value="FabH"/>
    <property type="match status" value="1"/>
</dbReference>
<dbReference type="PANTHER" id="PTHR34069">
    <property type="entry name" value="3-OXOACYL-[ACYL-CARRIER-PROTEIN] SYNTHASE 3"/>
    <property type="match status" value="1"/>
</dbReference>
<name>A0ABW1IL82_9BACL</name>
<dbReference type="EC" id="2.3.1.180" evidence="9"/>
<dbReference type="Proteomes" id="UP001596250">
    <property type="component" value="Unassembled WGS sequence"/>
</dbReference>
<dbReference type="EMBL" id="JBHSQV010000032">
    <property type="protein sequence ID" value="MFC5985814.1"/>
    <property type="molecule type" value="Genomic_DNA"/>
</dbReference>
<evidence type="ECO:0000256" key="7">
    <source>
        <dbReference type="ARBA" id="ARBA00023160"/>
    </source>
</evidence>
<keyword evidence="2 9" id="KW-0963">Cytoplasm</keyword>
<evidence type="ECO:0000256" key="9">
    <source>
        <dbReference type="HAMAP-Rule" id="MF_01815"/>
    </source>
</evidence>
<sequence>MHNHITAKLTASITAIGGYVPEKILTNDDLERLVDTNDEWITTRTGMKERRITSEQEFTSDMCVRAAEDMIARYHCDLSDVDMILVSTSTPDYAFPSTAALLQDRLNLPQVGAIDLNATCAGFTYAIHMAAGLITSGLHHKIIVFAAETLSKVTNYEDRSTCILFGDGAGAALVEYTDEPGIFGSYLYSNGGGAKHVYRSGLSNTLAGEKMEFDGLIYQNGREVYKWAVTTVPEGMSKLLDQTGFKMDDVSWFVPHSANLRMIESICEKSGMPFDKTLYSLEYYGNTSAATIPLSILKGLDDGKVKDGDLMMLYGFGGGLVQAALMIRWKG</sequence>
<protein>
    <recommendedName>
        <fullName evidence="9">Beta-ketoacyl-[acyl-carrier-protein] synthase III</fullName>
        <shortName evidence="9">Beta-ketoacyl-ACP synthase III</shortName>
        <shortName evidence="9">KAS III</shortName>
        <ecNumber evidence="9">2.3.1.180</ecNumber>
    </recommendedName>
    <alternativeName>
        <fullName evidence="9">3-oxoacyl-[acyl-carrier-protein] synthase 3</fullName>
    </alternativeName>
    <alternativeName>
        <fullName evidence="9">3-oxoacyl-[acyl-carrier-protein] synthase III</fullName>
    </alternativeName>
</protein>
<evidence type="ECO:0000259" key="11">
    <source>
        <dbReference type="Pfam" id="PF08545"/>
    </source>
</evidence>
<organism evidence="12 13">
    <name type="scientific">Marinicrinis lubricantis</name>
    <dbReference type="NCBI Taxonomy" id="2086470"/>
    <lineage>
        <taxon>Bacteria</taxon>
        <taxon>Bacillati</taxon>
        <taxon>Bacillota</taxon>
        <taxon>Bacilli</taxon>
        <taxon>Bacillales</taxon>
        <taxon>Paenibacillaceae</taxon>
    </lineage>
</organism>
<dbReference type="CDD" id="cd00830">
    <property type="entry name" value="KAS_III"/>
    <property type="match status" value="1"/>
</dbReference>
<accession>A0ABW1IL82</accession>
<comment type="pathway">
    <text evidence="9">Lipid metabolism; fatty acid biosynthesis.</text>
</comment>
<evidence type="ECO:0000313" key="13">
    <source>
        <dbReference type="Proteomes" id="UP001596250"/>
    </source>
</evidence>
<evidence type="ECO:0000259" key="10">
    <source>
        <dbReference type="Pfam" id="PF08541"/>
    </source>
</evidence>
<dbReference type="InterPro" id="IPR016039">
    <property type="entry name" value="Thiolase-like"/>
</dbReference>
<dbReference type="Pfam" id="PF08541">
    <property type="entry name" value="ACP_syn_III_C"/>
    <property type="match status" value="1"/>
</dbReference>
<proteinExistence type="inferred from homology"/>
<dbReference type="RefSeq" id="WP_379893027.1">
    <property type="nucleotide sequence ID" value="NZ_CBCSCT010000013.1"/>
</dbReference>
<keyword evidence="5 9" id="KW-0276">Fatty acid metabolism</keyword>
<comment type="subunit">
    <text evidence="9">Homodimer.</text>
</comment>
<dbReference type="InterPro" id="IPR004655">
    <property type="entry name" value="FabH"/>
</dbReference>
<evidence type="ECO:0000313" key="12">
    <source>
        <dbReference type="EMBL" id="MFC5985814.1"/>
    </source>
</evidence>
<evidence type="ECO:0000256" key="8">
    <source>
        <dbReference type="ARBA" id="ARBA00023315"/>
    </source>
</evidence>
<comment type="domain">
    <text evidence="9">The last Arg residue of the ACP-binding site is essential for the weak association between ACP/AcpP and FabH.</text>
</comment>
<keyword evidence="9" id="KW-0511">Multifunctional enzyme</keyword>
<keyword evidence="4 9" id="KW-0808">Transferase</keyword>
<keyword evidence="8 9" id="KW-0012">Acyltransferase</keyword>
<gene>
    <name evidence="9" type="primary">fabH</name>
    <name evidence="12" type="ORF">ACFPXP_05140</name>
</gene>
<feature type="domain" description="Beta-ketoacyl-[acyl-carrier-protein] synthase III C-terminal" evidence="10">
    <location>
        <begin position="240"/>
        <end position="329"/>
    </location>
</feature>
<evidence type="ECO:0000256" key="1">
    <source>
        <dbReference type="ARBA" id="ARBA00008642"/>
    </source>
</evidence>
<dbReference type="Gene3D" id="3.40.47.10">
    <property type="match status" value="1"/>
</dbReference>
<dbReference type="SUPFAM" id="SSF53901">
    <property type="entry name" value="Thiolase-like"/>
    <property type="match status" value="1"/>
</dbReference>
<keyword evidence="7 9" id="KW-0275">Fatty acid biosynthesis</keyword>
<reference evidence="13" key="1">
    <citation type="journal article" date="2019" name="Int. J. Syst. Evol. Microbiol.">
        <title>The Global Catalogue of Microorganisms (GCM) 10K type strain sequencing project: providing services to taxonomists for standard genome sequencing and annotation.</title>
        <authorList>
            <consortium name="The Broad Institute Genomics Platform"/>
            <consortium name="The Broad Institute Genome Sequencing Center for Infectious Disease"/>
            <person name="Wu L."/>
            <person name="Ma J."/>
        </authorList>
    </citation>
    <scope>NUCLEOTIDE SEQUENCE [LARGE SCALE GENOMIC DNA]</scope>
    <source>
        <strain evidence="13">CCM 8749</strain>
    </source>
</reference>
<evidence type="ECO:0000256" key="3">
    <source>
        <dbReference type="ARBA" id="ARBA00022516"/>
    </source>
</evidence>
<comment type="function">
    <text evidence="9">Catalyzes the condensation reaction of fatty acid synthesis by the addition to an acyl acceptor of two carbons from malonyl-ACP. Catalyzes the first condensation reaction which initiates fatty acid synthesis and may therefore play a role in governing the total rate of fatty acid production. Possesses both acetoacetyl-ACP synthase and acetyl transacylase activities. Its substrate specificity determines the biosynthesis of branched-chain and/or straight-chain of fatty acids.</text>
</comment>
<dbReference type="PANTHER" id="PTHR34069:SF2">
    <property type="entry name" value="BETA-KETOACYL-[ACYL-CARRIER-PROTEIN] SYNTHASE III"/>
    <property type="match status" value="1"/>
</dbReference>
<keyword evidence="3 9" id="KW-0444">Lipid biosynthesis</keyword>